<keyword evidence="3" id="KW-0813">Transport</keyword>
<evidence type="ECO:0000256" key="6">
    <source>
        <dbReference type="ARBA" id="ARBA00022989"/>
    </source>
</evidence>
<dbReference type="PANTHER" id="PTHR21716">
    <property type="entry name" value="TRANSMEMBRANE PROTEIN"/>
    <property type="match status" value="1"/>
</dbReference>
<evidence type="ECO:0000256" key="7">
    <source>
        <dbReference type="ARBA" id="ARBA00023136"/>
    </source>
</evidence>
<dbReference type="Pfam" id="PF01594">
    <property type="entry name" value="AI-2E_transport"/>
    <property type="match status" value="1"/>
</dbReference>
<dbReference type="Proteomes" id="UP000706525">
    <property type="component" value="Unassembled WGS sequence"/>
</dbReference>
<dbReference type="InterPro" id="IPR002549">
    <property type="entry name" value="AI-2E-like"/>
</dbReference>
<evidence type="ECO:0000256" key="2">
    <source>
        <dbReference type="ARBA" id="ARBA00009773"/>
    </source>
</evidence>
<dbReference type="RefSeq" id="WP_223992329.1">
    <property type="nucleotide sequence ID" value="NZ_CAJZAG010000009.1"/>
</dbReference>
<dbReference type="PANTHER" id="PTHR21716:SF67">
    <property type="entry name" value="TRANSPORT PROTEIN YDIK-RELATED"/>
    <property type="match status" value="1"/>
</dbReference>
<name>A0ABN7Z7D8_9BURK</name>
<accession>A0ABN7Z7D8</accession>
<keyword evidence="6 8" id="KW-1133">Transmembrane helix</keyword>
<sequence>MLTTPTSGKALSRGMLDVLIRAGLIAALVYFCFRVFNPFLDLMIWSVILAISLYPLHVGLRNRMGGKDGRAATLMVIVALALIVVPTYLMGAAIIHSVEEAAAIVKGGQLHLPTPPEAVAGWPLIGKPLYDIWLQAATDITSLLQRFGPEIKSTGLTLLAAAAMVTKGLLMFLFALIIAGIVMAYGELGHRSAIDILSRIAGPEKGPRITALCTSTVRAVAIGVVGIAFIQMLLVGIGFVIKGVPAGGILALIVLLLGIMQLPATIITVPVIIYVFATEGAGTATVIFAIYTFIAGLADNVLKPIMLGRGVEVPMPVILIGALGGMVSGGIIGLFIGPVMLAVGYQLFWAWVRDPPPLTDSQSLQP</sequence>
<keyword evidence="5 8" id="KW-0812">Transmembrane</keyword>
<keyword evidence="7 8" id="KW-0472">Membrane</keyword>
<comment type="similarity">
    <text evidence="2">Belongs to the autoinducer-2 exporter (AI-2E) (TC 2.A.86) family.</text>
</comment>
<feature type="transmembrane region" description="Helical" evidence="8">
    <location>
        <begin position="271"/>
        <end position="298"/>
    </location>
</feature>
<feature type="transmembrane region" description="Helical" evidence="8">
    <location>
        <begin position="209"/>
        <end position="233"/>
    </location>
</feature>
<reference evidence="9 10" key="1">
    <citation type="submission" date="2021-08" db="EMBL/GenBank/DDBJ databases">
        <authorList>
            <person name="Peeters C."/>
        </authorList>
    </citation>
    <scope>NUCLEOTIDE SEQUENCE [LARGE SCALE GENOMIC DNA]</scope>
    <source>
        <strain evidence="9 10">LMG 32289</strain>
    </source>
</reference>
<gene>
    <name evidence="9" type="primary">ydiK_3</name>
    <name evidence="9" type="ORF">LMG32289_04543</name>
</gene>
<dbReference type="EMBL" id="CAJZAG010000009">
    <property type="protein sequence ID" value="CAG9180190.1"/>
    <property type="molecule type" value="Genomic_DNA"/>
</dbReference>
<organism evidence="9 10">
    <name type="scientific">Cupriavidus pampae</name>
    <dbReference type="NCBI Taxonomy" id="659251"/>
    <lineage>
        <taxon>Bacteria</taxon>
        <taxon>Pseudomonadati</taxon>
        <taxon>Pseudomonadota</taxon>
        <taxon>Betaproteobacteria</taxon>
        <taxon>Burkholderiales</taxon>
        <taxon>Burkholderiaceae</taxon>
        <taxon>Cupriavidus</taxon>
    </lineage>
</organism>
<evidence type="ECO:0000256" key="4">
    <source>
        <dbReference type="ARBA" id="ARBA00022475"/>
    </source>
</evidence>
<evidence type="ECO:0000256" key="5">
    <source>
        <dbReference type="ARBA" id="ARBA00022692"/>
    </source>
</evidence>
<feature type="transmembrane region" description="Helical" evidence="8">
    <location>
        <begin position="168"/>
        <end position="188"/>
    </location>
</feature>
<evidence type="ECO:0000256" key="1">
    <source>
        <dbReference type="ARBA" id="ARBA00004651"/>
    </source>
</evidence>
<comment type="caution">
    <text evidence="9">The sequence shown here is derived from an EMBL/GenBank/DDBJ whole genome shotgun (WGS) entry which is preliminary data.</text>
</comment>
<feature type="transmembrane region" description="Helical" evidence="8">
    <location>
        <begin position="42"/>
        <end position="60"/>
    </location>
</feature>
<evidence type="ECO:0000313" key="10">
    <source>
        <dbReference type="Proteomes" id="UP000706525"/>
    </source>
</evidence>
<proteinExistence type="inferred from homology"/>
<evidence type="ECO:0000256" key="3">
    <source>
        <dbReference type="ARBA" id="ARBA00022448"/>
    </source>
</evidence>
<evidence type="ECO:0000313" key="9">
    <source>
        <dbReference type="EMBL" id="CAG9180190.1"/>
    </source>
</evidence>
<feature type="transmembrane region" description="Helical" evidence="8">
    <location>
        <begin position="72"/>
        <end position="95"/>
    </location>
</feature>
<keyword evidence="10" id="KW-1185">Reference proteome</keyword>
<feature type="transmembrane region" description="Helical" evidence="8">
    <location>
        <begin position="18"/>
        <end position="36"/>
    </location>
</feature>
<protein>
    <submittedName>
        <fullName evidence="9">Transport protein YdiK</fullName>
    </submittedName>
</protein>
<feature type="transmembrane region" description="Helical" evidence="8">
    <location>
        <begin position="318"/>
        <end position="343"/>
    </location>
</feature>
<comment type="subcellular location">
    <subcellularLocation>
        <location evidence="1">Cell membrane</location>
        <topology evidence="1">Multi-pass membrane protein</topology>
    </subcellularLocation>
</comment>
<keyword evidence="4" id="KW-1003">Cell membrane</keyword>
<evidence type="ECO:0000256" key="8">
    <source>
        <dbReference type="SAM" id="Phobius"/>
    </source>
</evidence>